<name>A0A178LXQ5_MYCIR</name>
<dbReference type="Pfam" id="PF12680">
    <property type="entry name" value="SnoaL_2"/>
    <property type="match status" value="1"/>
</dbReference>
<comment type="caution">
    <text evidence="2">The sequence shown here is derived from an EMBL/GenBank/DDBJ whole genome shotgun (WGS) entry which is preliminary data.</text>
</comment>
<proteinExistence type="predicted"/>
<dbReference type="Gene3D" id="3.10.450.50">
    <property type="match status" value="1"/>
</dbReference>
<dbReference type="Proteomes" id="UP000078396">
    <property type="component" value="Unassembled WGS sequence"/>
</dbReference>
<sequence>MTVGEQYIDAVNRADIDALMGLFAPTARLNHPAGTFDAPDAIRNFYETVVFAGRAVTEIDASFRAGDTEVLQIKASSPLGEPGKYVYAADVFTLRDGLIERLDIYYR</sequence>
<dbReference type="InterPro" id="IPR037401">
    <property type="entry name" value="SnoaL-like"/>
</dbReference>
<evidence type="ECO:0000313" key="3">
    <source>
        <dbReference type="Proteomes" id="UP000078396"/>
    </source>
</evidence>
<dbReference type="RefSeq" id="WP_064281199.1">
    <property type="nucleotide sequence ID" value="NZ_LWCS01000017.1"/>
</dbReference>
<organism evidence="2 3">
    <name type="scientific">Mycolicibacterium iranicum</name>
    <name type="common">Mycobacterium iranicum</name>
    <dbReference type="NCBI Taxonomy" id="912594"/>
    <lineage>
        <taxon>Bacteria</taxon>
        <taxon>Bacillati</taxon>
        <taxon>Actinomycetota</taxon>
        <taxon>Actinomycetes</taxon>
        <taxon>Mycobacteriales</taxon>
        <taxon>Mycobacteriaceae</taxon>
        <taxon>Mycolicibacterium</taxon>
    </lineage>
</organism>
<reference evidence="2 3" key="1">
    <citation type="submission" date="2016-04" db="EMBL/GenBank/DDBJ databases">
        <title>Draft Genome Sequences of Staphylococcus capitis Strain H36, S. capitis Strain H65, S. cohnii Strain H62, S. hominis Strain H69, Mycobacterium iranicum Strain H39, Plantibacter sp. Strain H53, Pseudomonas oryzihabitans Strain H72, and Microbacterium sp. Strain H83, isolated from residential settings.</title>
        <authorList>
            <person name="Lymperopoulou D."/>
            <person name="Adams R.I."/>
            <person name="Lindow S."/>
            <person name="Coil D.A."/>
            <person name="Jospin G."/>
            <person name="Eisen J.A."/>
        </authorList>
    </citation>
    <scope>NUCLEOTIDE SEQUENCE [LARGE SCALE GENOMIC DNA]</scope>
    <source>
        <strain evidence="2 3">H39</strain>
    </source>
</reference>
<gene>
    <name evidence="2" type="ORF">A4X20_17625</name>
</gene>
<dbReference type="AlphaFoldDB" id="A0A178LXQ5"/>
<dbReference type="OrthoDB" id="5195703at2"/>
<evidence type="ECO:0000259" key="1">
    <source>
        <dbReference type="Pfam" id="PF12680"/>
    </source>
</evidence>
<accession>A0A178LXQ5</accession>
<feature type="domain" description="SnoaL-like" evidence="1">
    <location>
        <begin position="5"/>
        <end position="101"/>
    </location>
</feature>
<evidence type="ECO:0000313" key="2">
    <source>
        <dbReference type="EMBL" id="OAN39494.1"/>
    </source>
</evidence>
<dbReference type="EMBL" id="LWCS01000017">
    <property type="protein sequence ID" value="OAN39494.1"/>
    <property type="molecule type" value="Genomic_DNA"/>
</dbReference>
<dbReference type="SUPFAM" id="SSF54427">
    <property type="entry name" value="NTF2-like"/>
    <property type="match status" value="1"/>
</dbReference>
<protein>
    <recommendedName>
        <fullName evidence="1">SnoaL-like domain-containing protein</fullName>
    </recommendedName>
</protein>
<dbReference type="InterPro" id="IPR032710">
    <property type="entry name" value="NTF2-like_dom_sf"/>
</dbReference>